<name>A0AAE9CWD2_CAEBR</name>
<reference evidence="2 3" key="1">
    <citation type="submission" date="2022-05" db="EMBL/GenBank/DDBJ databases">
        <title>Chromosome-level reference genomes for two strains of Caenorhabditis briggsae: an improved platform for comparative genomics.</title>
        <authorList>
            <person name="Stevens L."/>
            <person name="Andersen E.C."/>
        </authorList>
    </citation>
    <scope>NUCLEOTIDE SEQUENCE [LARGE SCALE GENOMIC DNA]</scope>
    <source>
        <strain evidence="2">QX1410_ONT</strain>
        <tissue evidence="2">Whole-organism</tissue>
    </source>
</reference>
<dbReference type="AlphaFoldDB" id="A0AAE9CWD2"/>
<dbReference type="Proteomes" id="UP000827892">
    <property type="component" value="Chromosome X"/>
</dbReference>
<dbReference type="EMBL" id="CP090896">
    <property type="protein sequence ID" value="ULT84283.1"/>
    <property type="molecule type" value="Genomic_DNA"/>
</dbReference>
<accession>A0AAE9CWD2</accession>
<evidence type="ECO:0000313" key="3">
    <source>
        <dbReference type="Proteomes" id="UP000827892"/>
    </source>
</evidence>
<feature type="region of interest" description="Disordered" evidence="1">
    <location>
        <begin position="126"/>
        <end position="153"/>
    </location>
</feature>
<evidence type="ECO:0000256" key="1">
    <source>
        <dbReference type="SAM" id="MobiDB-lite"/>
    </source>
</evidence>
<organism evidence="2 3">
    <name type="scientific">Caenorhabditis briggsae</name>
    <dbReference type="NCBI Taxonomy" id="6238"/>
    <lineage>
        <taxon>Eukaryota</taxon>
        <taxon>Metazoa</taxon>
        <taxon>Ecdysozoa</taxon>
        <taxon>Nematoda</taxon>
        <taxon>Chromadorea</taxon>
        <taxon>Rhabditida</taxon>
        <taxon>Rhabditina</taxon>
        <taxon>Rhabditomorpha</taxon>
        <taxon>Rhabditoidea</taxon>
        <taxon>Rhabditidae</taxon>
        <taxon>Peloderinae</taxon>
        <taxon>Caenorhabditis</taxon>
    </lineage>
</organism>
<gene>
    <name evidence="2" type="ORF">L3Y34_013154</name>
</gene>
<proteinExistence type="predicted"/>
<sequence>MEGYGIGGDKGKASGYGLVFRFTKPLSSTGHQNDKRCVSRICGCQKSPNLRSRQKLSSTDGKDERTFAVNILCAGRKHPFTRNICFWSHKIVIIYWPPENVSNVSSTSGHQKNRYLRPRLRWFSTDGTKENQGTELAQEKPFDKPSTTKTAGDEKFDVDRTGFLSLFSFIIWIIFSNKIQRL</sequence>
<protein>
    <submittedName>
        <fullName evidence="2">Uncharacterized protein</fullName>
    </submittedName>
</protein>
<evidence type="ECO:0000313" key="2">
    <source>
        <dbReference type="EMBL" id="ULT84283.1"/>
    </source>
</evidence>